<dbReference type="EMBL" id="WHJF01000020">
    <property type="protein sequence ID" value="NHZ62628.1"/>
    <property type="molecule type" value="Genomic_DNA"/>
</dbReference>
<evidence type="ECO:0000313" key="1">
    <source>
        <dbReference type="EMBL" id="NHZ62628.1"/>
    </source>
</evidence>
<sequence length="147" mass="16464">MNDYAEMRHALSENAKKLAQRDRDLRSLGPELVSRVSALLNAPDSYIQFGYSDVATPFSENDMKIEGSGATFTVRAFFPLDNDDRLELPVGIQSKLVNGYFDVRVSGYSEVRMMYQPDFDMATLDVIAEHVCAALRAKVHGILVKNK</sequence>
<organism evidence="1 2">
    <name type="scientific">Massilia genomosp. 1</name>
    <dbReference type="NCBI Taxonomy" id="2609280"/>
    <lineage>
        <taxon>Bacteria</taxon>
        <taxon>Pseudomonadati</taxon>
        <taxon>Pseudomonadota</taxon>
        <taxon>Betaproteobacteria</taxon>
        <taxon>Burkholderiales</taxon>
        <taxon>Oxalobacteraceae</taxon>
        <taxon>Telluria group</taxon>
        <taxon>Massilia</taxon>
    </lineage>
</organism>
<evidence type="ECO:0000313" key="2">
    <source>
        <dbReference type="Proteomes" id="UP000610594"/>
    </source>
</evidence>
<gene>
    <name evidence="1" type="ORF">F1735_09955</name>
</gene>
<name>A0ABX0MRN3_9BURK</name>
<reference evidence="1 2" key="1">
    <citation type="submission" date="2019-10" db="EMBL/GenBank/DDBJ databases">
        <title>Taxonomy of Antarctic Massilia spp.: description of Massilia rubra sp. nov., Massilia aquatica sp. nov., Massilia mucilaginosa sp. nov., Massilia frigida sp. nov. isolated from streams, lakes and regoliths.</title>
        <authorList>
            <person name="Holochova P."/>
            <person name="Sedlacek I."/>
            <person name="Kralova S."/>
            <person name="Maslanova I."/>
            <person name="Busse H.-J."/>
            <person name="Stankova E."/>
            <person name="Vrbovska V."/>
            <person name="Kovarovic V."/>
            <person name="Bartak M."/>
            <person name="Svec P."/>
            <person name="Pantucek R."/>
        </authorList>
    </citation>
    <scope>NUCLEOTIDE SEQUENCE [LARGE SCALE GENOMIC DNA]</scope>
    <source>
        <strain evidence="1 2">CCM 8694</strain>
    </source>
</reference>
<accession>A0ABX0MRN3</accession>
<keyword evidence="2" id="KW-1185">Reference proteome</keyword>
<dbReference type="RefSeq" id="WP_166897713.1">
    <property type="nucleotide sequence ID" value="NZ_WHJF01000020.1"/>
</dbReference>
<proteinExistence type="predicted"/>
<protein>
    <submittedName>
        <fullName evidence="1">Uncharacterized protein</fullName>
    </submittedName>
</protein>
<dbReference type="Proteomes" id="UP000610594">
    <property type="component" value="Unassembled WGS sequence"/>
</dbReference>
<comment type="caution">
    <text evidence="1">The sequence shown here is derived from an EMBL/GenBank/DDBJ whole genome shotgun (WGS) entry which is preliminary data.</text>
</comment>